<dbReference type="Gene3D" id="3.30.950.30">
    <property type="entry name" value="Schlafen, AAA domain"/>
    <property type="match status" value="1"/>
</dbReference>
<evidence type="ECO:0000313" key="3">
    <source>
        <dbReference type="Proteomes" id="UP001620405"/>
    </source>
</evidence>
<keyword evidence="2" id="KW-0067">ATP-binding</keyword>
<dbReference type="RefSeq" id="WP_284395968.1">
    <property type="nucleotide sequence ID" value="NZ_BSNQ01000003.1"/>
</dbReference>
<gene>
    <name evidence="2" type="ORF">ISP13_16040</name>
</gene>
<comment type="caution">
    <text evidence="2">The sequence shown here is derived from an EMBL/GenBank/DDBJ whole genome shotgun (WGS) entry which is preliminary data.</text>
</comment>
<proteinExistence type="predicted"/>
<dbReference type="InterPro" id="IPR038461">
    <property type="entry name" value="Schlafen_AlbA_2_dom_sf"/>
</dbReference>
<organism evidence="2 3">
    <name type="scientific">Dyella lipolytica</name>
    <dbReference type="NCBI Taxonomy" id="1867835"/>
    <lineage>
        <taxon>Bacteria</taxon>
        <taxon>Pseudomonadati</taxon>
        <taxon>Pseudomonadota</taxon>
        <taxon>Gammaproteobacteria</taxon>
        <taxon>Lysobacterales</taxon>
        <taxon>Rhodanobacteraceae</taxon>
        <taxon>Dyella</taxon>
    </lineage>
</organism>
<keyword evidence="2" id="KW-0547">Nucleotide-binding</keyword>
<sequence>MIAKPIDSITEADLLHLIEAAIVESKRIEYKRELPDAGDAGKVKFLKSVTALANTQGGDLIYGVEAIDGVPRHLRALTMPSADQVLQRLESLGAEGVSPRLAGVHYKFVSLAAGGEVLVIRVAKSWNAPHRVTAGGHAHFYGRNAAGVYPLDVGELRQAFTLSDSIAERVRSFRAGRLLAIGSGEAPTPLQDGARVVFHVMPLQSFTSDFRIDLASREQRLVEAFQKIVPPGNGGHSQRFNLEGRLTHRIVRDGFSESYALLFRNGIIEAAQVWPESDGEKGLPSYYEDHVLDVLKEYLEALRALGLASPVYVFMSMLKVSGYHLSIHARRILGRRVVLDREALIFPELLMEDWSQNLTEQMRPLFDMVWNAFGYERSFNYDANGRWAPSK</sequence>
<dbReference type="Pfam" id="PF04326">
    <property type="entry name" value="SLFN_AlbA_2"/>
    <property type="match status" value="1"/>
</dbReference>
<keyword evidence="3" id="KW-1185">Reference proteome</keyword>
<dbReference type="Proteomes" id="UP001620405">
    <property type="component" value="Unassembled WGS sequence"/>
</dbReference>
<evidence type="ECO:0000259" key="1">
    <source>
        <dbReference type="Pfam" id="PF04326"/>
    </source>
</evidence>
<feature type="domain" description="Schlafen AlbA-2" evidence="1">
    <location>
        <begin position="24"/>
        <end position="148"/>
    </location>
</feature>
<dbReference type="EMBL" id="JADIKG010000013">
    <property type="protein sequence ID" value="MFK2875053.1"/>
    <property type="molecule type" value="Genomic_DNA"/>
</dbReference>
<dbReference type="GO" id="GO:0005524">
    <property type="term" value="F:ATP binding"/>
    <property type="evidence" value="ECO:0007669"/>
    <property type="project" value="UniProtKB-KW"/>
</dbReference>
<evidence type="ECO:0000313" key="2">
    <source>
        <dbReference type="EMBL" id="MFK2875053.1"/>
    </source>
</evidence>
<name>A0ABW8IYF1_9GAMM</name>
<dbReference type="InterPro" id="IPR007421">
    <property type="entry name" value="Schlafen_AlbA_2_dom"/>
</dbReference>
<reference evidence="2 3" key="1">
    <citation type="submission" date="2020-10" db="EMBL/GenBank/DDBJ databases">
        <title>Phylogeny of dyella-like bacteria.</title>
        <authorList>
            <person name="Fu J."/>
        </authorList>
    </citation>
    <scope>NUCLEOTIDE SEQUENCE [LARGE SCALE GENOMIC DNA]</scope>
    <source>
        <strain evidence="2 3">DHOB07</strain>
    </source>
</reference>
<protein>
    <submittedName>
        <fullName evidence="2">ATP-binding protein</fullName>
    </submittedName>
</protein>
<accession>A0ABW8IYF1</accession>